<protein>
    <recommendedName>
        <fullName evidence="8">Histone deacetylase interacting domain-containing protein</fullName>
    </recommendedName>
</protein>
<dbReference type="FunFam" id="1.20.1160.11:FF:000001">
    <property type="entry name" value="Paired amphipathic helix protein Sin3"/>
    <property type="match status" value="1"/>
</dbReference>
<dbReference type="InterPro" id="IPR031693">
    <property type="entry name" value="Sin3_C"/>
</dbReference>
<evidence type="ECO:0000259" key="8">
    <source>
        <dbReference type="SMART" id="SM00761"/>
    </source>
</evidence>
<organism evidence="9 10">
    <name type="scientific">Cynara cardunculus var. scolymus</name>
    <name type="common">Globe artichoke</name>
    <name type="synonym">Cynara scolymus</name>
    <dbReference type="NCBI Taxonomy" id="59895"/>
    <lineage>
        <taxon>Eukaryota</taxon>
        <taxon>Viridiplantae</taxon>
        <taxon>Streptophyta</taxon>
        <taxon>Embryophyta</taxon>
        <taxon>Tracheophyta</taxon>
        <taxon>Spermatophyta</taxon>
        <taxon>Magnoliopsida</taxon>
        <taxon>eudicotyledons</taxon>
        <taxon>Gunneridae</taxon>
        <taxon>Pentapetalae</taxon>
        <taxon>asterids</taxon>
        <taxon>campanulids</taxon>
        <taxon>Asterales</taxon>
        <taxon>Asteraceae</taxon>
        <taxon>Carduoideae</taxon>
        <taxon>Cardueae</taxon>
        <taxon>Carduinae</taxon>
        <taxon>Cynara</taxon>
    </lineage>
</organism>
<dbReference type="GO" id="GO:0000122">
    <property type="term" value="P:negative regulation of transcription by RNA polymerase II"/>
    <property type="evidence" value="ECO:0007669"/>
    <property type="project" value="TreeGrafter"/>
</dbReference>
<keyword evidence="2" id="KW-0678">Repressor</keyword>
<dbReference type="PANTHER" id="PTHR12346">
    <property type="entry name" value="SIN3B-RELATED"/>
    <property type="match status" value="1"/>
</dbReference>
<dbReference type="InterPro" id="IPR039774">
    <property type="entry name" value="Sin3-like"/>
</dbReference>
<gene>
    <name evidence="9" type="ORF">Ccrd_001827</name>
</gene>
<dbReference type="GO" id="GO:0003714">
    <property type="term" value="F:transcription corepressor activity"/>
    <property type="evidence" value="ECO:0007669"/>
    <property type="project" value="InterPro"/>
</dbReference>
<feature type="compositionally biased region" description="Basic and acidic residues" evidence="7">
    <location>
        <begin position="1029"/>
        <end position="1039"/>
    </location>
</feature>
<dbReference type="Pfam" id="PF02671">
    <property type="entry name" value="PAH"/>
    <property type="match status" value="3"/>
</dbReference>
<dbReference type="InterPro" id="IPR003822">
    <property type="entry name" value="PAH"/>
</dbReference>
<feature type="region of interest" description="Disordered" evidence="7">
    <location>
        <begin position="957"/>
        <end position="1114"/>
    </location>
</feature>
<keyword evidence="4 5" id="KW-0539">Nucleus</keyword>
<feature type="region of interest" description="Disordered" evidence="7">
    <location>
        <begin position="421"/>
        <end position="474"/>
    </location>
</feature>
<evidence type="ECO:0000256" key="4">
    <source>
        <dbReference type="ARBA" id="ARBA00023242"/>
    </source>
</evidence>
<evidence type="ECO:0000256" key="6">
    <source>
        <dbReference type="SAM" id="Coils"/>
    </source>
</evidence>
<comment type="caution">
    <text evidence="9">The sequence shown here is derived from an EMBL/GenBank/DDBJ whole genome shotgun (WGS) entry which is preliminary data.</text>
</comment>
<feature type="compositionally biased region" description="Acidic residues" evidence="7">
    <location>
        <begin position="1078"/>
        <end position="1092"/>
    </location>
</feature>
<dbReference type="Gene3D" id="1.20.1160.11">
    <property type="entry name" value="Paired amphipathic helix"/>
    <property type="match status" value="3"/>
</dbReference>
<dbReference type="STRING" id="59895.A0A103XSJ0"/>
<dbReference type="OMA" id="SHTWIDQ"/>
<sequence length="1450" mass="164463">MVDGDLFTGMKRSRDDDDVCKSPQVKRPFVSERPGHPQMMDSNGQKLTTKDALTYLEKVKDIFQDKKEKYDEFLEVMKDFKEQRTDTTGVIARVKELFEGHQELILGFSPFLPKGYEITLPREHDQHHIKKPLEFDEAILFVNKIKMRFQGQDHVYKYFLDTLSKYKKENKSIKEVHQEVANLLNDQQDLLKEFTNLLPDSSAAGSNHYCQASRNHNPGRDGRSPPAVAIGPLQSEKVLNPPSWFKSDANLHDQFNIRLSSESEKTVASHAECKVSVDQSDPDHEKGCIMADKEQKRHGEKEKDTWENTEHREHHSDDRDCDRMHHLTQHKPAHTLEDSVAELFHKDVHGQMLCLREKVKERLSNADDYQAFLKCIAHYCTEIITRPQLQSLVNNLLGAYSDLVEEVDEFIDRSEKTRSLCSDGHLPGSPKVDGGDRNRDCDRDERDGDHEIKERNRPAIGSKDASPSKPSSLSSKEKYLWKSIQELDLSNCECCTPSYRLLPKNVGTSTSRTFGFLSFSWFFYLKVGFCLVQYPIPSVSQRTKIGVEVLNDHWVSVTSGSEDFSFKHMRKNQYEESLFRCEDDRFELDMLLESVNVTAKRVEELLDRINDNSIKTDSVVHIEDFTAIHLRCIGRLYGDHGLDVMDVLRKNASVALPVILARLKQKQEEWLRCRSDTKKVWAEIYAKNYHKSLDHRSFYFKQQDSKSLSAKALLAEIKETSEEKSIEDNIRQCIAPGKKQHSIPHQEFKYSALDIHEDLYQLMKYSVAQSGSPEQIDKAVRIWTTFVEPMLGIPPRPSCVADQDATKTSNHAATSGSTAVRQSNIKVPHGAFNIKQSTIAKNGDEEVFTENSCSFRASMLDDKNGLKENGFSNTGHFGHKSDSLCNTPKHETFQISVHPSDARSGLSKQVITNEPILIQNASIATGPEKTHGIFCGEHMSGGPCITSAKSGTTALDGGLESDRNKILSSPEGGACKKPVSSSNAAVAEGGRTERCHNGTDSYLKIERNEGESSVNGDTKGDNLAAYRDPGVESTHKSKDITVNNFFYQNRHQQGDLQNRAGVDDKGKERAHRSLDNSENGDDTGSESADAEDLSPKEQDGDHDNATGSEGMVDGMGDESCQFSEHFLEIAKPFMLYVPATLHDKKRNSRVFYGNDDFYVFFRLHQILYTRLEEAKEKSLIERWRGSNDTTPNDSYARFLDLLYSFLDGAIDSAKYEDECRAVLGTWSFPVFTLDKLIDKLTKLLLTIAMDEVDNKLLDLYAYENLRKGESFIDELYNANASVIMMNFGYDKSEAPASLMDPDFAAYLSTQFLSVVPGKKRHRIFLKRNKSKSKSKYACEDEDLAMAKAMEGFHVYYVMGTADSLVRMGRKRINNRVPSHEVASLSNGFGPRKDDNKLDERYAVNAWQRKCTTSTKFKSNWFLVPLPILLFPSLKKTLRYVCFVPQFELCL</sequence>
<dbReference type="Pfam" id="PF16879">
    <property type="entry name" value="Sin3a_C"/>
    <property type="match status" value="2"/>
</dbReference>
<dbReference type="Proteomes" id="UP000243975">
    <property type="component" value="Unassembled WGS sequence"/>
</dbReference>
<keyword evidence="6" id="KW-0175">Coiled coil</keyword>
<dbReference type="InterPro" id="IPR013194">
    <property type="entry name" value="HDAC_interact_dom"/>
</dbReference>
<evidence type="ECO:0000256" key="7">
    <source>
        <dbReference type="SAM" id="MobiDB-lite"/>
    </source>
</evidence>
<feature type="domain" description="Histone deacetylase interacting" evidence="8">
    <location>
        <begin position="491"/>
        <end position="619"/>
    </location>
</feature>
<feature type="compositionally biased region" description="Polar residues" evidence="7">
    <location>
        <begin position="205"/>
        <end position="216"/>
    </location>
</feature>
<feature type="region of interest" description="Disordered" evidence="7">
    <location>
        <begin position="205"/>
        <end position="227"/>
    </location>
</feature>
<dbReference type="SMART" id="SM00761">
    <property type="entry name" value="HDAC_interact"/>
    <property type="match status" value="1"/>
</dbReference>
<dbReference type="EMBL" id="LEKV01004361">
    <property type="protein sequence ID" value="KVH96088.1"/>
    <property type="molecule type" value="Genomic_DNA"/>
</dbReference>
<dbReference type="InterPro" id="IPR036600">
    <property type="entry name" value="PAH_sf"/>
</dbReference>
<reference evidence="9 10" key="1">
    <citation type="journal article" date="2016" name="Sci. Rep.">
        <title>The genome sequence of the outbreeding globe artichoke constructed de novo incorporating a phase-aware low-pass sequencing strategy of F1 progeny.</title>
        <authorList>
            <person name="Scaglione D."/>
            <person name="Reyes-Chin-Wo S."/>
            <person name="Acquadro A."/>
            <person name="Froenicke L."/>
            <person name="Portis E."/>
            <person name="Beitel C."/>
            <person name="Tirone M."/>
            <person name="Mauro R."/>
            <person name="Lo Monaco A."/>
            <person name="Mauromicale G."/>
            <person name="Faccioli P."/>
            <person name="Cattivelli L."/>
            <person name="Rieseberg L."/>
            <person name="Michelmore R."/>
            <person name="Lanteri S."/>
        </authorList>
    </citation>
    <scope>NUCLEOTIDE SEQUENCE [LARGE SCALE GENOMIC DNA]</scope>
    <source>
        <strain evidence="9">2C</strain>
    </source>
</reference>
<dbReference type="SUPFAM" id="SSF47762">
    <property type="entry name" value="PAH2 domain"/>
    <property type="match status" value="3"/>
</dbReference>
<evidence type="ECO:0000313" key="9">
    <source>
        <dbReference type="EMBL" id="KVH96088.1"/>
    </source>
</evidence>
<evidence type="ECO:0000256" key="5">
    <source>
        <dbReference type="PROSITE-ProRule" id="PRU00810"/>
    </source>
</evidence>
<feature type="coiled-coil region" evidence="6">
    <location>
        <begin position="166"/>
        <end position="193"/>
    </location>
</feature>
<feature type="compositionally biased region" description="Polar residues" evidence="7">
    <location>
        <begin position="1040"/>
        <end position="1056"/>
    </location>
</feature>
<feature type="region of interest" description="Disordered" evidence="7">
    <location>
        <begin position="293"/>
        <end position="320"/>
    </location>
</feature>
<dbReference type="Pfam" id="PF08295">
    <property type="entry name" value="Sin3_corepress"/>
    <property type="match status" value="1"/>
</dbReference>
<evidence type="ECO:0000256" key="1">
    <source>
        <dbReference type="ARBA" id="ARBA00004123"/>
    </source>
</evidence>
<proteinExistence type="predicted"/>
<feature type="compositionally biased region" description="Basic and acidic residues" evidence="7">
    <location>
        <begin position="1093"/>
        <end position="1104"/>
    </location>
</feature>
<keyword evidence="10" id="KW-1185">Reference proteome</keyword>
<feature type="compositionally biased region" description="Low complexity" evidence="7">
    <location>
        <begin position="462"/>
        <end position="474"/>
    </location>
</feature>
<dbReference type="PANTHER" id="PTHR12346:SF0">
    <property type="entry name" value="SIN3A, ISOFORM G"/>
    <property type="match status" value="1"/>
</dbReference>
<evidence type="ECO:0000313" key="10">
    <source>
        <dbReference type="Proteomes" id="UP000243975"/>
    </source>
</evidence>
<dbReference type="PROSITE" id="PS51477">
    <property type="entry name" value="PAH"/>
    <property type="match status" value="3"/>
</dbReference>
<feature type="compositionally biased region" description="Basic and acidic residues" evidence="7">
    <location>
        <begin position="433"/>
        <end position="457"/>
    </location>
</feature>
<evidence type="ECO:0000256" key="3">
    <source>
        <dbReference type="ARBA" id="ARBA00022737"/>
    </source>
</evidence>
<dbReference type="FunFam" id="1.20.1160.11:FF:000003">
    <property type="entry name" value="Paired amphipathic helix SIN3-like protein"/>
    <property type="match status" value="1"/>
</dbReference>
<keyword evidence="3" id="KW-0677">Repeat</keyword>
<dbReference type="GO" id="GO:0000785">
    <property type="term" value="C:chromatin"/>
    <property type="evidence" value="ECO:0007669"/>
    <property type="project" value="TreeGrafter"/>
</dbReference>
<feature type="region of interest" description="Disordered" evidence="7">
    <location>
        <begin position="1"/>
        <end position="44"/>
    </location>
</feature>
<dbReference type="Gramene" id="KVH96088">
    <property type="protein sequence ID" value="KVH96088"/>
    <property type="gene ID" value="Ccrd_001827"/>
</dbReference>
<evidence type="ECO:0000256" key="2">
    <source>
        <dbReference type="ARBA" id="ARBA00022491"/>
    </source>
</evidence>
<feature type="compositionally biased region" description="Basic and acidic residues" evidence="7">
    <location>
        <begin position="990"/>
        <end position="1010"/>
    </location>
</feature>
<comment type="subcellular location">
    <subcellularLocation>
        <location evidence="1 5">Nucleus</location>
    </subcellularLocation>
</comment>
<accession>A0A103XSJ0</accession>
<name>A0A103XSJ0_CYNCS</name>
<dbReference type="GO" id="GO:0000118">
    <property type="term" value="C:histone deacetylase complex"/>
    <property type="evidence" value="ECO:0007669"/>
    <property type="project" value="TreeGrafter"/>
</dbReference>
<feature type="compositionally biased region" description="Basic and acidic residues" evidence="7">
    <location>
        <begin position="1061"/>
        <end position="1075"/>
    </location>
</feature>